<feature type="domain" description="Rhodanese" evidence="4">
    <location>
        <begin position="199"/>
        <end position="318"/>
    </location>
</feature>
<evidence type="ECO:0000256" key="1">
    <source>
        <dbReference type="ARBA" id="ARBA00022679"/>
    </source>
</evidence>
<feature type="region of interest" description="Disordered" evidence="3">
    <location>
        <begin position="210"/>
        <end position="231"/>
    </location>
</feature>
<dbReference type="CDD" id="cd01449">
    <property type="entry name" value="TST_Repeat_2"/>
    <property type="match status" value="1"/>
</dbReference>
<keyword evidence="2" id="KW-0677">Repeat</keyword>
<gene>
    <name evidence="5" type="ORF">TWF506_001558</name>
</gene>
<evidence type="ECO:0000313" key="5">
    <source>
        <dbReference type="EMBL" id="KAK6521335.1"/>
    </source>
</evidence>
<dbReference type="InterPro" id="IPR001763">
    <property type="entry name" value="Rhodanese-like_dom"/>
</dbReference>
<accession>A0AAN8NNQ6</accession>
<reference evidence="5 6" key="1">
    <citation type="submission" date="2019-10" db="EMBL/GenBank/DDBJ databases">
        <authorList>
            <person name="Palmer J.M."/>
        </authorList>
    </citation>
    <scope>NUCLEOTIDE SEQUENCE [LARGE SCALE GENOMIC DNA]</scope>
    <source>
        <strain evidence="5 6">TWF506</strain>
    </source>
</reference>
<keyword evidence="1" id="KW-0808">Transferase</keyword>
<evidence type="ECO:0000256" key="3">
    <source>
        <dbReference type="SAM" id="MobiDB-lite"/>
    </source>
</evidence>
<dbReference type="PROSITE" id="PS50206">
    <property type="entry name" value="RHODANESE_3"/>
    <property type="match status" value="2"/>
</dbReference>
<keyword evidence="6" id="KW-1185">Reference proteome</keyword>
<sequence length="321" mass="35867">MKKMTLRLLPPSLLKPLLLKSPSHLSPLPQLIPINATWFLPNDPQKRTGRTAHNLLRIPHSRFFDIDEVKDHTINLPHMFPSPKTFVDSMRRLKIRREDHLVFYDSFEQGILAAPRAAWTARLMGHEKVSVLNNFKVYVQEGYEVVKGEEDILDYEGRELSSEQEYPEDITAEVDRIVSYDEILTLAKENLSLLSTGKLSHDIQILDARPSGRFTGKDPEPRAGLSSGHLPGSTSVPFVSLLGNNGEFLEPGKLREILESAGVKDDGKTKITSCGTGVTASVIDLALEEAGFGEAVGKRRVYDGSWTEWAQKADKELILKA</sequence>
<dbReference type="Gene3D" id="3.40.250.10">
    <property type="entry name" value="Rhodanese-like domain"/>
    <property type="match status" value="2"/>
</dbReference>
<dbReference type="PANTHER" id="PTHR11364:SF27">
    <property type="entry name" value="SULFURTRANSFERASE"/>
    <property type="match status" value="1"/>
</dbReference>
<evidence type="ECO:0000313" key="6">
    <source>
        <dbReference type="Proteomes" id="UP001307849"/>
    </source>
</evidence>
<organism evidence="5 6">
    <name type="scientific">Arthrobotrys conoides</name>
    <dbReference type="NCBI Taxonomy" id="74498"/>
    <lineage>
        <taxon>Eukaryota</taxon>
        <taxon>Fungi</taxon>
        <taxon>Dikarya</taxon>
        <taxon>Ascomycota</taxon>
        <taxon>Pezizomycotina</taxon>
        <taxon>Orbiliomycetes</taxon>
        <taxon>Orbiliales</taxon>
        <taxon>Orbiliaceae</taxon>
        <taxon>Arthrobotrys</taxon>
    </lineage>
</organism>
<dbReference type="InterPro" id="IPR036873">
    <property type="entry name" value="Rhodanese-like_dom_sf"/>
</dbReference>
<dbReference type="SUPFAM" id="SSF52821">
    <property type="entry name" value="Rhodanese/Cell cycle control phosphatase"/>
    <property type="match status" value="2"/>
</dbReference>
<dbReference type="AlphaFoldDB" id="A0AAN8NNQ6"/>
<dbReference type="Pfam" id="PF00581">
    <property type="entry name" value="Rhodanese"/>
    <property type="match status" value="1"/>
</dbReference>
<dbReference type="GO" id="GO:0005739">
    <property type="term" value="C:mitochondrion"/>
    <property type="evidence" value="ECO:0007669"/>
    <property type="project" value="TreeGrafter"/>
</dbReference>
<dbReference type="EMBL" id="JAVHJM010000001">
    <property type="protein sequence ID" value="KAK6521335.1"/>
    <property type="molecule type" value="Genomic_DNA"/>
</dbReference>
<dbReference type="PANTHER" id="PTHR11364">
    <property type="entry name" value="THIOSULFATE SULFERTANSFERASE"/>
    <property type="match status" value="1"/>
</dbReference>
<comment type="caution">
    <text evidence="5">The sequence shown here is derived from an EMBL/GenBank/DDBJ whole genome shotgun (WGS) entry which is preliminary data.</text>
</comment>
<dbReference type="Proteomes" id="UP001307849">
    <property type="component" value="Unassembled WGS sequence"/>
</dbReference>
<dbReference type="InterPro" id="IPR045078">
    <property type="entry name" value="TST/MPST-like"/>
</dbReference>
<dbReference type="CDD" id="cd01448">
    <property type="entry name" value="TST_Repeat_1"/>
    <property type="match status" value="1"/>
</dbReference>
<feature type="domain" description="Rhodanese" evidence="4">
    <location>
        <begin position="57"/>
        <end position="147"/>
    </location>
</feature>
<dbReference type="SMART" id="SM00450">
    <property type="entry name" value="RHOD"/>
    <property type="match status" value="2"/>
</dbReference>
<evidence type="ECO:0000259" key="4">
    <source>
        <dbReference type="PROSITE" id="PS50206"/>
    </source>
</evidence>
<evidence type="ECO:0000256" key="2">
    <source>
        <dbReference type="ARBA" id="ARBA00022737"/>
    </source>
</evidence>
<dbReference type="GO" id="GO:0004792">
    <property type="term" value="F:thiosulfate-cyanide sulfurtransferase activity"/>
    <property type="evidence" value="ECO:0007669"/>
    <property type="project" value="TreeGrafter"/>
</dbReference>
<proteinExistence type="predicted"/>
<protein>
    <recommendedName>
        <fullName evidence="4">Rhodanese domain-containing protein</fullName>
    </recommendedName>
</protein>
<name>A0AAN8NNQ6_9PEZI</name>